<evidence type="ECO:0000313" key="5">
    <source>
        <dbReference type="Proteomes" id="UP001341840"/>
    </source>
</evidence>
<dbReference type="PANTHER" id="PTHR47967:SF128">
    <property type="entry name" value="ASPARTIC PROTEINASE CDR1-LIKE"/>
    <property type="match status" value="1"/>
</dbReference>
<reference evidence="4 5" key="1">
    <citation type="journal article" date="2023" name="Plants (Basel)">
        <title>Bridging the Gap: Combining Genomics and Transcriptomics Approaches to Understand Stylosanthes scabra, an Orphan Legume from the Brazilian Caatinga.</title>
        <authorList>
            <person name="Ferreira-Neto J.R.C."/>
            <person name="da Silva M.D."/>
            <person name="Binneck E."/>
            <person name="de Melo N.F."/>
            <person name="da Silva R.H."/>
            <person name="de Melo A.L.T.M."/>
            <person name="Pandolfi V."/>
            <person name="Bustamante F.O."/>
            <person name="Brasileiro-Vidal A.C."/>
            <person name="Benko-Iseppon A.M."/>
        </authorList>
    </citation>
    <scope>NUCLEOTIDE SEQUENCE [LARGE SCALE GENOMIC DNA]</scope>
    <source>
        <tissue evidence="4">Leaves</tissue>
    </source>
</reference>
<proteinExistence type="predicted"/>
<name>A0ABU6RAL4_9FABA</name>
<dbReference type="InterPro" id="IPR021109">
    <property type="entry name" value="Peptidase_aspartic_dom_sf"/>
</dbReference>
<evidence type="ECO:0000259" key="3">
    <source>
        <dbReference type="Pfam" id="PF14541"/>
    </source>
</evidence>
<dbReference type="Gene3D" id="2.40.70.10">
    <property type="entry name" value="Acid Proteases"/>
    <property type="match status" value="2"/>
</dbReference>
<keyword evidence="2" id="KW-0378">Hydrolase</keyword>
<protein>
    <submittedName>
        <fullName evidence="4">Beta-site APP-cleaving enzyme</fullName>
    </submittedName>
</protein>
<dbReference type="SUPFAM" id="SSF50630">
    <property type="entry name" value="Acid proteases"/>
    <property type="match status" value="1"/>
</dbReference>
<sequence length="344" mass="38125">MPLFSGCATCNLSEKELWLPDVYSSSSSSGSRRRLNSQSIAHAPASLLNNKDILTKFYIGAELIEVLLVVDTGSGIVWTSNKAPDGSLPWESRTVLCLESTCKVRVESEIMQDSNRTLQVSGRIYRRENAGGILGLDNGPLSFIKQLNIQKFSHCIPLIGKKGVIRFGSHAILDPVSIARISQVSSRYSAYYVHLKSIRVGNIKLPLPNDCFNIRAHGRGGFMVDFEAWWTWLIAPAYDALIKEIHERMGMEKADSNPQGLCYKNTEGARSKIPLVSFHFVPNAIIHLDPECVFYFGDELMCLAFGREAEELGNSILGNFQMTNFEVGYDVGNVLTFKAADCSS</sequence>
<gene>
    <name evidence="4" type="primary">BACE1_4</name>
    <name evidence="4" type="ORF">PIB30_026243</name>
</gene>
<dbReference type="PANTHER" id="PTHR47967">
    <property type="entry name" value="OS07G0603500 PROTEIN-RELATED"/>
    <property type="match status" value="1"/>
</dbReference>
<comment type="caution">
    <text evidence="4">The sequence shown here is derived from an EMBL/GenBank/DDBJ whole genome shotgun (WGS) entry which is preliminary data.</text>
</comment>
<keyword evidence="5" id="KW-1185">Reference proteome</keyword>
<organism evidence="4 5">
    <name type="scientific">Stylosanthes scabra</name>
    <dbReference type="NCBI Taxonomy" id="79078"/>
    <lineage>
        <taxon>Eukaryota</taxon>
        <taxon>Viridiplantae</taxon>
        <taxon>Streptophyta</taxon>
        <taxon>Embryophyta</taxon>
        <taxon>Tracheophyta</taxon>
        <taxon>Spermatophyta</taxon>
        <taxon>Magnoliopsida</taxon>
        <taxon>eudicotyledons</taxon>
        <taxon>Gunneridae</taxon>
        <taxon>Pentapetalae</taxon>
        <taxon>rosids</taxon>
        <taxon>fabids</taxon>
        <taxon>Fabales</taxon>
        <taxon>Fabaceae</taxon>
        <taxon>Papilionoideae</taxon>
        <taxon>50 kb inversion clade</taxon>
        <taxon>dalbergioids sensu lato</taxon>
        <taxon>Dalbergieae</taxon>
        <taxon>Pterocarpus clade</taxon>
        <taxon>Stylosanthes</taxon>
    </lineage>
</organism>
<accession>A0ABU6RAL4</accession>
<dbReference type="InterPro" id="IPR032799">
    <property type="entry name" value="TAXi_C"/>
</dbReference>
<dbReference type="EMBL" id="JASCZI010030306">
    <property type="protein sequence ID" value="MED6121027.1"/>
    <property type="molecule type" value="Genomic_DNA"/>
</dbReference>
<evidence type="ECO:0000256" key="1">
    <source>
        <dbReference type="ARBA" id="ARBA00022670"/>
    </source>
</evidence>
<dbReference type="InterPro" id="IPR051708">
    <property type="entry name" value="Plant_Aspart_Prot_A1"/>
</dbReference>
<keyword evidence="1" id="KW-0645">Protease</keyword>
<dbReference type="Proteomes" id="UP001341840">
    <property type="component" value="Unassembled WGS sequence"/>
</dbReference>
<feature type="domain" description="Xylanase inhibitor C-terminal" evidence="3">
    <location>
        <begin position="190"/>
        <end position="333"/>
    </location>
</feature>
<evidence type="ECO:0000256" key="2">
    <source>
        <dbReference type="ARBA" id="ARBA00022801"/>
    </source>
</evidence>
<dbReference type="Pfam" id="PF14541">
    <property type="entry name" value="TAXi_C"/>
    <property type="match status" value="1"/>
</dbReference>
<evidence type="ECO:0000313" key="4">
    <source>
        <dbReference type="EMBL" id="MED6121027.1"/>
    </source>
</evidence>